<evidence type="ECO:0000313" key="2">
    <source>
        <dbReference type="EMBL" id="KAF5327528.1"/>
    </source>
</evidence>
<gene>
    <name evidence="2" type="ORF">D9619_003878</name>
</gene>
<dbReference type="AlphaFoldDB" id="A0A8H5BQK7"/>
<proteinExistence type="predicted"/>
<feature type="compositionally biased region" description="Polar residues" evidence="1">
    <location>
        <begin position="123"/>
        <end position="133"/>
    </location>
</feature>
<evidence type="ECO:0000256" key="1">
    <source>
        <dbReference type="SAM" id="MobiDB-lite"/>
    </source>
</evidence>
<dbReference type="EMBL" id="JAACJJ010000014">
    <property type="protein sequence ID" value="KAF5327528.1"/>
    <property type="molecule type" value="Genomic_DNA"/>
</dbReference>
<feature type="compositionally biased region" description="Low complexity" evidence="1">
    <location>
        <begin position="140"/>
        <end position="151"/>
    </location>
</feature>
<dbReference type="Proteomes" id="UP000567179">
    <property type="component" value="Unassembled WGS sequence"/>
</dbReference>
<keyword evidence="3" id="KW-1185">Reference proteome</keyword>
<protein>
    <submittedName>
        <fullName evidence="2">Uncharacterized protein</fullName>
    </submittedName>
</protein>
<sequence length="255" mass="27199">MPEWGPISDVGCYDGLEGINELLRQLAPSAHAEKPLEGQTSDDVEHGGQVTVATTGGINPVGHIGEPCKPTTGQRDPDLLSHDGFIPSPVMQQQADKPGSSNQPEPANHSSFAGLGPYPVNHPANSPPYSQCQDPERLLSDSLSAGSAGSGNRHDSSPTLNATDISPQLRPSAPEFLEVASNSTPHNLDDIDNDGRNAVVVQERNWFLAGAHWLFSSFLSFAYMLSHVFAQAADTPTGPNDLDWYFCLSWSVSSA</sequence>
<feature type="region of interest" description="Disordered" evidence="1">
    <location>
        <begin position="50"/>
        <end position="168"/>
    </location>
</feature>
<comment type="caution">
    <text evidence="2">The sequence shown here is derived from an EMBL/GenBank/DDBJ whole genome shotgun (WGS) entry which is preliminary data.</text>
</comment>
<organism evidence="2 3">
    <name type="scientific">Psilocybe cf. subviscida</name>
    <dbReference type="NCBI Taxonomy" id="2480587"/>
    <lineage>
        <taxon>Eukaryota</taxon>
        <taxon>Fungi</taxon>
        <taxon>Dikarya</taxon>
        <taxon>Basidiomycota</taxon>
        <taxon>Agaricomycotina</taxon>
        <taxon>Agaricomycetes</taxon>
        <taxon>Agaricomycetidae</taxon>
        <taxon>Agaricales</taxon>
        <taxon>Agaricineae</taxon>
        <taxon>Strophariaceae</taxon>
        <taxon>Psilocybe</taxon>
    </lineage>
</organism>
<feature type="compositionally biased region" description="Polar residues" evidence="1">
    <location>
        <begin position="157"/>
        <end position="166"/>
    </location>
</feature>
<name>A0A8H5BQK7_9AGAR</name>
<reference evidence="2 3" key="1">
    <citation type="journal article" date="2020" name="ISME J.">
        <title>Uncovering the hidden diversity of litter-decomposition mechanisms in mushroom-forming fungi.</title>
        <authorList>
            <person name="Floudas D."/>
            <person name="Bentzer J."/>
            <person name="Ahren D."/>
            <person name="Johansson T."/>
            <person name="Persson P."/>
            <person name="Tunlid A."/>
        </authorList>
    </citation>
    <scope>NUCLEOTIDE SEQUENCE [LARGE SCALE GENOMIC DNA]</scope>
    <source>
        <strain evidence="2 3">CBS 101986</strain>
    </source>
</reference>
<accession>A0A8H5BQK7</accession>
<feature type="compositionally biased region" description="Polar residues" evidence="1">
    <location>
        <begin position="90"/>
        <end position="111"/>
    </location>
</feature>
<evidence type="ECO:0000313" key="3">
    <source>
        <dbReference type="Proteomes" id="UP000567179"/>
    </source>
</evidence>